<dbReference type="OrthoDB" id="2578740at2759"/>
<dbReference type="GeneID" id="64977928"/>
<dbReference type="InterPro" id="IPR008979">
    <property type="entry name" value="Galactose-bd-like_sf"/>
</dbReference>
<reference evidence="2" key="2">
    <citation type="submission" date="2021-02" db="EMBL/GenBank/DDBJ databases">
        <title>Aspergillus puulaauensis MK2 genome sequence.</title>
        <authorList>
            <person name="Futagami T."/>
            <person name="Mori K."/>
            <person name="Kadooka C."/>
            <person name="Tanaka T."/>
        </authorList>
    </citation>
    <scope>NUCLEOTIDE SEQUENCE</scope>
    <source>
        <strain evidence="2">MK2</strain>
    </source>
</reference>
<evidence type="ECO:0000313" key="3">
    <source>
        <dbReference type="Proteomes" id="UP000654913"/>
    </source>
</evidence>
<dbReference type="EMBL" id="AP024448">
    <property type="protein sequence ID" value="BCS27931.1"/>
    <property type="molecule type" value="Genomic_DNA"/>
</dbReference>
<dbReference type="SUPFAM" id="SSF49785">
    <property type="entry name" value="Galactose-binding domain-like"/>
    <property type="match status" value="1"/>
</dbReference>
<evidence type="ECO:0000313" key="2">
    <source>
        <dbReference type="EMBL" id="BCS27931.1"/>
    </source>
</evidence>
<dbReference type="GO" id="GO:0008239">
    <property type="term" value="F:dipeptidyl-peptidase activity"/>
    <property type="evidence" value="ECO:0007669"/>
    <property type="project" value="InterPro"/>
</dbReference>
<dbReference type="Proteomes" id="UP000654913">
    <property type="component" value="Chromosome 6"/>
</dbReference>
<accession>A0A7R7XUE5</accession>
<keyword evidence="3" id="KW-1185">Reference proteome</keyword>
<dbReference type="KEGG" id="apuu:APUU_60979A"/>
<proteinExistence type="predicted"/>
<feature type="domain" description="Xaa-Pro dipeptidyl-peptidase C-terminal" evidence="1">
    <location>
        <begin position="35"/>
        <end position="151"/>
    </location>
</feature>
<dbReference type="AlphaFoldDB" id="A0A7R7XUE5"/>
<name>A0A7R7XUE5_9EURO</name>
<dbReference type="InterPro" id="IPR013736">
    <property type="entry name" value="Xaa-Pro_dipept_C"/>
</dbReference>
<dbReference type="Pfam" id="PF08530">
    <property type="entry name" value="PepX_C"/>
    <property type="match status" value="1"/>
</dbReference>
<evidence type="ECO:0000259" key="1">
    <source>
        <dbReference type="Pfam" id="PF08530"/>
    </source>
</evidence>
<dbReference type="Gene3D" id="2.60.120.260">
    <property type="entry name" value="Galactose-binding domain-like"/>
    <property type="match status" value="1"/>
</dbReference>
<gene>
    <name evidence="2" type="ORF">APUU_60979A</name>
</gene>
<dbReference type="RefSeq" id="XP_041560117.1">
    <property type="nucleotide sequence ID" value="XM_041694270.1"/>
</dbReference>
<organism evidence="2 3">
    <name type="scientific">Aspergillus puulaauensis</name>
    <dbReference type="NCBI Taxonomy" id="1220207"/>
    <lineage>
        <taxon>Eukaryota</taxon>
        <taxon>Fungi</taxon>
        <taxon>Dikarya</taxon>
        <taxon>Ascomycota</taxon>
        <taxon>Pezizomycotina</taxon>
        <taxon>Eurotiomycetes</taxon>
        <taxon>Eurotiomycetidae</taxon>
        <taxon>Eurotiales</taxon>
        <taxon>Aspergillaceae</taxon>
        <taxon>Aspergillus</taxon>
    </lineage>
</organism>
<reference evidence="2" key="1">
    <citation type="submission" date="2021-01" db="EMBL/GenBank/DDBJ databases">
        <authorList>
            <consortium name="Aspergillus puulaauensis MK2 genome sequencing consortium"/>
            <person name="Kazuki M."/>
            <person name="Futagami T."/>
        </authorList>
    </citation>
    <scope>NUCLEOTIDE SEQUENCE</scope>
    <source>
        <strain evidence="2">MK2</strain>
    </source>
</reference>
<sequence>MCGSIAGTITQSNKKVPAIFSWSPFGKILNGLKFPKATLYMPCAAHRDLDIYVVIRKLDTAGTAMLGLNVLWSSIPPENATDILLYMGPVGMLRASHREIDDRRSRHSNYPFHPHATVQPVREGEVVKLEIGIFAMSVEFEAGEAVQVCVSEQTLQIHSFEALKGALGIVDNQGVHLGGRVPKSSRDWVGSTLYA</sequence>
<protein>
    <recommendedName>
        <fullName evidence="1">Xaa-Pro dipeptidyl-peptidase C-terminal domain-containing protein</fullName>
    </recommendedName>
</protein>